<name>A0ABT3BF36_9RHOB</name>
<dbReference type="SUPFAM" id="SSF56925">
    <property type="entry name" value="OMPA-like"/>
    <property type="match status" value="1"/>
</dbReference>
<evidence type="ECO:0000259" key="2">
    <source>
        <dbReference type="Pfam" id="PF13505"/>
    </source>
</evidence>
<dbReference type="InterPro" id="IPR011250">
    <property type="entry name" value="OMP/PagP_B-barrel"/>
</dbReference>
<reference evidence="3 4" key="1">
    <citation type="submission" date="2022-04" db="EMBL/GenBank/DDBJ databases">
        <title>Roseobacter sp. WL0113 is a bacterium isolated from neritic sediment.</title>
        <authorList>
            <person name="Wang L."/>
            <person name="He W."/>
            <person name="Zhang D.-F."/>
        </authorList>
    </citation>
    <scope>NUCLEOTIDE SEQUENCE [LARGE SCALE GENOMIC DNA]</scope>
    <source>
        <strain evidence="3 4">WL0113</strain>
    </source>
</reference>
<gene>
    <name evidence="3" type="ORF">MUB52_12220</name>
</gene>
<evidence type="ECO:0000313" key="3">
    <source>
        <dbReference type="EMBL" id="MCV3272194.1"/>
    </source>
</evidence>
<feature type="domain" description="Outer membrane protein beta-barrel" evidence="2">
    <location>
        <begin position="10"/>
        <end position="210"/>
    </location>
</feature>
<dbReference type="InterPro" id="IPR027385">
    <property type="entry name" value="Beta-barrel_OMP"/>
</dbReference>
<dbReference type="RefSeq" id="WP_263844521.1">
    <property type="nucleotide sequence ID" value="NZ_JALIEB010000007.1"/>
</dbReference>
<proteinExistence type="predicted"/>
<dbReference type="Gene3D" id="2.40.160.20">
    <property type="match status" value="1"/>
</dbReference>
<keyword evidence="4" id="KW-1185">Reference proteome</keyword>
<evidence type="ECO:0000313" key="4">
    <source>
        <dbReference type="Proteomes" id="UP001208690"/>
    </source>
</evidence>
<comment type="caution">
    <text evidence="3">The sequence shown here is derived from an EMBL/GenBank/DDBJ whole genome shotgun (WGS) entry which is preliminary data.</text>
</comment>
<accession>A0ABT3BF36</accession>
<sequence>MTSYNTIRAAVLLSCAAFGAEAQEDVSGFYGGLFGGLSALQEDDFTLGGSTTTLNFDSGAMAGLSLGYDYGGSPWRSEIEFAYRTGDATDFSGGAGSGGDLASTSLMINGYYQFATRSAWQPYVGAGLGVATEIDFDIEGGSAAGEYSDSGVFAAQIMAGARYAVSDRVSLYGELRYFTAGSPDLETDAGQVLAVDYDTLDLLAGVVFRF</sequence>
<protein>
    <submittedName>
        <fullName evidence="3">Outer membrane beta-barrel protein</fullName>
    </submittedName>
</protein>
<dbReference type="Pfam" id="PF13505">
    <property type="entry name" value="OMP_b-brl"/>
    <property type="match status" value="1"/>
</dbReference>
<keyword evidence="1" id="KW-0732">Signal</keyword>
<dbReference type="EMBL" id="JALIEB010000007">
    <property type="protein sequence ID" value="MCV3272194.1"/>
    <property type="molecule type" value="Genomic_DNA"/>
</dbReference>
<dbReference type="Proteomes" id="UP001208690">
    <property type="component" value="Unassembled WGS sequence"/>
</dbReference>
<organism evidence="3 4">
    <name type="scientific">Roseobacter sinensis</name>
    <dbReference type="NCBI Taxonomy" id="2931391"/>
    <lineage>
        <taxon>Bacteria</taxon>
        <taxon>Pseudomonadati</taxon>
        <taxon>Pseudomonadota</taxon>
        <taxon>Alphaproteobacteria</taxon>
        <taxon>Rhodobacterales</taxon>
        <taxon>Roseobacteraceae</taxon>
        <taxon>Roseobacter</taxon>
    </lineage>
</organism>
<evidence type="ECO:0000256" key="1">
    <source>
        <dbReference type="ARBA" id="ARBA00022729"/>
    </source>
</evidence>